<dbReference type="Proteomes" id="UP000319449">
    <property type="component" value="Unassembled WGS sequence"/>
</dbReference>
<dbReference type="PANTHER" id="PTHR30164">
    <property type="entry name" value="MTFA PEPTIDASE"/>
    <property type="match status" value="1"/>
</dbReference>
<dbReference type="InterPro" id="IPR010384">
    <property type="entry name" value="MtfA_fam"/>
</dbReference>
<name>A0A562VI11_9BACT</name>
<dbReference type="GO" id="GO:0005829">
    <property type="term" value="C:cytosol"/>
    <property type="evidence" value="ECO:0007669"/>
    <property type="project" value="TreeGrafter"/>
</dbReference>
<dbReference type="OrthoDB" id="9786424at2"/>
<dbReference type="CDD" id="cd20169">
    <property type="entry name" value="Peptidase_M90_mtfA"/>
    <property type="match status" value="1"/>
</dbReference>
<dbReference type="InterPro" id="IPR042252">
    <property type="entry name" value="MtfA_N"/>
</dbReference>
<reference evidence="1 2" key="1">
    <citation type="submission" date="2019-07" db="EMBL/GenBank/DDBJ databases">
        <title>Genomic Encyclopedia of Archaeal and Bacterial Type Strains, Phase II (KMG-II): from individual species to whole genera.</title>
        <authorList>
            <person name="Goeker M."/>
        </authorList>
    </citation>
    <scope>NUCLEOTIDE SEQUENCE [LARGE SCALE GENOMIC DNA]</scope>
    <source>
        <strain evidence="1 2">ATCC BAA-1139</strain>
    </source>
</reference>
<evidence type="ECO:0000313" key="2">
    <source>
        <dbReference type="Proteomes" id="UP000319449"/>
    </source>
</evidence>
<proteinExistence type="predicted"/>
<gene>
    <name evidence="1" type="ORF">JN12_02950</name>
</gene>
<dbReference type="PANTHER" id="PTHR30164:SF2">
    <property type="entry name" value="PROTEIN MTFA"/>
    <property type="match status" value="1"/>
</dbReference>
<dbReference type="GO" id="GO:0008237">
    <property type="term" value="F:metallopeptidase activity"/>
    <property type="evidence" value="ECO:0007669"/>
    <property type="project" value="InterPro"/>
</dbReference>
<dbReference type="RefSeq" id="WP_145024099.1">
    <property type="nucleotide sequence ID" value="NZ_VLLN01000020.1"/>
</dbReference>
<sequence length="253" mass="28477">MFLLKRIRRRSVRSREFPSSWQILLHDKVPHYRMLPLDDRARLHGHIQVFLAEKQFEGALGLTVTDEMRLTVAAQACLLILRRGGDYFPQLSSIIIYPGEFVARRHDVDEGGVVTVGEELRSGESWEGGSLVLSWEDVLAAGRPGEDDYNVVIHEFAHQLDAEEGITALLESGRNSSSFGTALLQAYEGLCADLESGRETVFDPYGAESVPEFFAVASECFFSLPGIIREYHPDLYAHLQAYYRLDPSAWQTV</sequence>
<organism evidence="1 2">
    <name type="scientific">Geobacter argillaceus</name>
    <dbReference type="NCBI Taxonomy" id="345631"/>
    <lineage>
        <taxon>Bacteria</taxon>
        <taxon>Pseudomonadati</taxon>
        <taxon>Thermodesulfobacteriota</taxon>
        <taxon>Desulfuromonadia</taxon>
        <taxon>Geobacterales</taxon>
        <taxon>Geobacteraceae</taxon>
        <taxon>Geobacter</taxon>
    </lineage>
</organism>
<dbReference type="EMBL" id="VLLN01000020">
    <property type="protein sequence ID" value="TWJ17555.1"/>
    <property type="molecule type" value="Genomic_DNA"/>
</dbReference>
<dbReference type="AlphaFoldDB" id="A0A562VI11"/>
<keyword evidence="2" id="KW-1185">Reference proteome</keyword>
<dbReference type="SUPFAM" id="SSF55486">
    <property type="entry name" value="Metalloproteases ('zincins'), catalytic domain"/>
    <property type="match status" value="1"/>
</dbReference>
<dbReference type="GO" id="GO:0004177">
    <property type="term" value="F:aminopeptidase activity"/>
    <property type="evidence" value="ECO:0007669"/>
    <property type="project" value="TreeGrafter"/>
</dbReference>
<comment type="caution">
    <text evidence="1">The sequence shown here is derived from an EMBL/GenBank/DDBJ whole genome shotgun (WGS) entry which is preliminary data.</text>
</comment>
<dbReference type="Pfam" id="PF06167">
    <property type="entry name" value="Peptidase_M90"/>
    <property type="match status" value="1"/>
</dbReference>
<protein>
    <recommendedName>
        <fullName evidence="3">Zinc-dependent peptidase</fullName>
    </recommendedName>
</protein>
<dbReference type="Gene3D" id="3.40.390.10">
    <property type="entry name" value="Collagenase (Catalytic Domain)"/>
    <property type="match status" value="1"/>
</dbReference>
<dbReference type="Gene3D" id="1.10.472.150">
    <property type="entry name" value="Glucose-regulated metallo-peptidase M90, N-terminal domain"/>
    <property type="match status" value="1"/>
</dbReference>
<evidence type="ECO:0008006" key="3">
    <source>
        <dbReference type="Google" id="ProtNLM"/>
    </source>
</evidence>
<evidence type="ECO:0000313" key="1">
    <source>
        <dbReference type="EMBL" id="TWJ17555.1"/>
    </source>
</evidence>
<dbReference type="InterPro" id="IPR024079">
    <property type="entry name" value="MetalloPept_cat_dom_sf"/>
</dbReference>
<accession>A0A562VI11</accession>